<dbReference type="VEuPathDB" id="FungiDB:RhiirA1_469867"/>
<evidence type="ECO:0000313" key="1">
    <source>
        <dbReference type="EMBL" id="PKY55976.1"/>
    </source>
</evidence>
<keyword evidence="2" id="KW-1185">Reference proteome</keyword>
<dbReference type="AlphaFoldDB" id="A0A2I1HAR5"/>
<accession>A0A2I1HAR5</accession>
<dbReference type="EMBL" id="LLXI01002025">
    <property type="protein sequence ID" value="PKY55976.1"/>
    <property type="molecule type" value="Genomic_DNA"/>
</dbReference>
<proteinExistence type="predicted"/>
<gene>
    <name evidence="1" type="ORF">RhiirA4_475885</name>
</gene>
<name>A0A2I1HAR5_9GLOM</name>
<reference evidence="1 2" key="1">
    <citation type="submission" date="2015-10" db="EMBL/GenBank/DDBJ databases">
        <title>Genome analyses suggest a sexual origin of heterokaryosis in a supposedly ancient asexual fungus.</title>
        <authorList>
            <person name="Ropars J."/>
            <person name="Sedzielewska K."/>
            <person name="Noel J."/>
            <person name="Charron P."/>
            <person name="Farinelli L."/>
            <person name="Marton T."/>
            <person name="Kruger M."/>
            <person name="Pelin A."/>
            <person name="Brachmann A."/>
            <person name="Corradi N."/>
        </authorList>
    </citation>
    <scope>NUCLEOTIDE SEQUENCE [LARGE SCALE GENOMIC DNA]</scope>
    <source>
        <strain evidence="1 2">A4</strain>
    </source>
</reference>
<protein>
    <submittedName>
        <fullName evidence="1">Uncharacterized protein</fullName>
    </submittedName>
</protein>
<dbReference type="Proteomes" id="UP000234323">
    <property type="component" value="Unassembled WGS sequence"/>
</dbReference>
<comment type="caution">
    <text evidence="1">The sequence shown here is derived from an EMBL/GenBank/DDBJ whole genome shotgun (WGS) entry which is preliminary data.</text>
</comment>
<evidence type="ECO:0000313" key="2">
    <source>
        <dbReference type="Proteomes" id="UP000234323"/>
    </source>
</evidence>
<sequence length="119" mass="14341">MHQLLRLIIKYCTKIRYFKSGMPDNIYIYSLIKSNEQNINYLNIELDFYDYHTTNYDEYSSTVLQNLGQVLPFKLEYLCLTLLFNINDLANCKNNEDDEDDYEDDDEDNAEELFFKKMK</sequence>
<organism evidence="1 2">
    <name type="scientific">Rhizophagus irregularis</name>
    <dbReference type="NCBI Taxonomy" id="588596"/>
    <lineage>
        <taxon>Eukaryota</taxon>
        <taxon>Fungi</taxon>
        <taxon>Fungi incertae sedis</taxon>
        <taxon>Mucoromycota</taxon>
        <taxon>Glomeromycotina</taxon>
        <taxon>Glomeromycetes</taxon>
        <taxon>Glomerales</taxon>
        <taxon>Glomeraceae</taxon>
        <taxon>Rhizophagus</taxon>
    </lineage>
</organism>